<feature type="binding site" evidence="6">
    <location>
        <position position="61"/>
    </location>
    <ligand>
        <name>Ni(2+)</name>
        <dbReference type="ChEBI" id="CHEBI:49786"/>
    </ligand>
</feature>
<dbReference type="Proteomes" id="UP000092420">
    <property type="component" value="Unassembled WGS sequence"/>
</dbReference>
<accession>A0A150J9Z1</accession>
<feature type="binding site" evidence="6">
    <location>
        <position position="64"/>
    </location>
    <ligand>
        <name>Fe cation</name>
        <dbReference type="ChEBI" id="CHEBI:24875"/>
    </ligand>
</feature>
<gene>
    <name evidence="7" type="ORF">AN188_01272</name>
    <name evidence="8" type="ORF">APG09_01329</name>
</gene>
<feature type="binding site" evidence="6">
    <location>
        <position position="458"/>
    </location>
    <ligand>
        <name>Mg(2+)</name>
        <dbReference type="ChEBI" id="CHEBI:18420"/>
    </ligand>
</feature>
<dbReference type="PROSITE" id="PS00507">
    <property type="entry name" value="NI_HGENASE_L_1"/>
    <property type="match status" value="1"/>
</dbReference>
<evidence type="ECO:0000313" key="8">
    <source>
        <dbReference type="EMBL" id="KYC56586.1"/>
    </source>
</evidence>
<name>A0A150J9Z1_9EURY</name>
<dbReference type="PATRIC" id="fig|1706435.3.peg.1328"/>
<comment type="caution">
    <text evidence="7">The sequence shown here is derived from an EMBL/GenBank/DDBJ whole genome shotgun (WGS) entry which is preliminary data.</text>
</comment>
<dbReference type="AlphaFoldDB" id="A0A150J9Z1"/>
<dbReference type="PANTHER" id="PTHR43600">
    <property type="entry name" value="COENZYME F420 HYDROGENASE, SUBUNIT ALPHA"/>
    <property type="match status" value="1"/>
</dbReference>
<accession>A0A150JHA9</accession>
<evidence type="ECO:0000256" key="1">
    <source>
        <dbReference type="ARBA" id="ARBA00001967"/>
    </source>
</evidence>
<evidence type="ECO:0000313" key="7">
    <source>
        <dbReference type="EMBL" id="KYC54083.1"/>
    </source>
</evidence>
<dbReference type="EMBL" id="LNJE01000018">
    <property type="protein sequence ID" value="KYC56586.1"/>
    <property type="molecule type" value="Genomic_DNA"/>
</dbReference>
<organism evidence="7 9">
    <name type="scientific">Candidatus Methanofastidiosum methylothiophilum</name>
    <dbReference type="NCBI Taxonomy" id="1705564"/>
    <lineage>
        <taxon>Archaea</taxon>
        <taxon>Methanobacteriati</taxon>
        <taxon>Methanobacteriota</taxon>
        <taxon>Stenosarchaea group</taxon>
        <taxon>Candidatus Methanofastidiosia</taxon>
        <taxon>Candidatus Methanofastidiosales</taxon>
        <taxon>Candidatus Methanofastidiosaceae</taxon>
        <taxon>Candidatus Methanofastidiosum</taxon>
    </lineage>
</organism>
<dbReference type="InterPro" id="IPR001501">
    <property type="entry name" value="Ni-dep_hyd_lsu"/>
</dbReference>
<evidence type="ECO:0000256" key="5">
    <source>
        <dbReference type="ARBA" id="ARBA00023002"/>
    </source>
</evidence>
<dbReference type="SUPFAM" id="SSF56762">
    <property type="entry name" value="HydB/Nqo4-like"/>
    <property type="match status" value="1"/>
</dbReference>
<dbReference type="Gene3D" id="1.10.645.10">
    <property type="entry name" value="Cytochrome-c3 Hydrogenase, chain B"/>
    <property type="match status" value="1"/>
</dbReference>
<evidence type="ECO:0000313" key="9">
    <source>
        <dbReference type="Proteomes" id="UP000092420"/>
    </source>
</evidence>
<keyword evidence="5" id="KW-0560">Oxidoreductase</keyword>
<reference evidence="7 9" key="1">
    <citation type="journal article" date="2016" name="ISME J.">
        <title>Chasing the elusive Euryarchaeota class WSA2: genomes reveal a uniquely fastidious methyl-reducing methanogen.</title>
        <authorList>
            <person name="Nobu M.K."/>
            <person name="Narihiro T."/>
            <person name="Kuroda K."/>
            <person name="Mei R."/>
            <person name="Liu W.T."/>
        </authorList>
    </citation>
    <scope>NUCLEOTIDE SEQUENCE [LARGE SCALE GENOMIC DNA]</scope>
    <source>
        <strain evidence="7">ADurb1013_Bin02101</strain>
        <strain evidence="8">ADurb1213_Bin02801</strain>
    </source>
</reference>
<dbReference type="InterPro" id="IPR029014">
    <property type="entry name" value="NiFe-Hase_large"/>
</dbReference>
<sequence length="491" mass="54726">MKRITIDPITRLEGHGKIEIFLNDSGDVENAYLQIPELRGFEKFSEGRLAEDMPQITSRICGVCPVSHHFASTKAIDAAFNTKPTETAKKLRELMYCGYITYDHILHFYFLGGPDFVMGPDASKKDRNIIGVIGKVGVEIGKEVIKHRAFGQKITRILGGKPTHPVCGLPGGVSKGLNEEERKEIEGMAESCVKFAQFSLNFFKDTVLKNKAYLDLIKSEAYTLETYNMGLVDRNNNLNFYEGKIRVKSPLDEEFACFEGDKYIEHIGEHVEPWTYMKYPYLKEIGWKGLTGGVDSGIYRVGPLGRINVIDGFTTPLANEAYKELIETLGKPVNSTLAYHWARLIELLYASERALELSRDKDVLKQDLRNKVGKPTEGIGVVEAARGTLIHHYKLTEDARIEKANMIVATTNNAGAICMSVKNAAMGMIKNGKVDDGILNKVEMAFRAYDPCFACSTHCLPGTSPIEISIYDKNKDLVKKIGGVPNDFTAF</sequence>
<comment type="cofactor">
    <cofactor evidence="1 6">
        <name>Ni(2+)</name>
        <dbReference type="ChEBI" id="CHEBI:49786"/>
    </cofactor>
</comment>
<feature type="binding site" evidence="6">
    <location>
        <position position="452"/>
    </location>
    <ligand>
        <name>Ni(2+)</name>
        <dbReference type="ChEBI" id="CHEBI:49786"/>
    </ligand>
</feature>
<accession>A0A150JG97</accession>
<comment type="similarity">
    <text evidence="2">Belongs to the [NiFe]/[NiFeSe] hydrogenase large subunit family.</text>
</comment>
<dbReference type="Pfam" id="PF00374">
    <property type="entry name" value="NiFeSe_Hases"/>
    <property type="match status" value="2"/>
</dbReference>
<feature type="binding site" evidence="6">
    <location>
        <position position="406"/>
    </location>
    <ligand>
        <name>Mg(2+)</name>
        <dbReference type="ChEBI" id="CHEBI:18420"/>
    </ligand>
</feature>
<keyword evidence="6" id="KW-0408">Iron</keyword>
<dbReference type="InterPro" id="IPR018194">
    <property type="entry name" value="Ni-dep_hyd_lsu_Ni_BS"/>
</dbReference>
<proteinExistence type="inferred from homology"/>
<evidence type="ECO:0000256" key="2">
    <source>
        <dbReference type="ARBA" id="ARBA00009292"/>
    </source>
</evidence>
<evidence type="ECO:0000256" key="6">
    <source>
        <dbReference type="PIRSR" id="PIRSR601501-1"/>
    </source>
</evidence>
<feature type="binding site" evidence="6">
    <location>
        <position position="64"/>
    </location>
    <ligand>
        <name>Ni(2+)</name>
        <dbReference type="ChEBI" id="CHEBI:49786"/>
    </ligand>
</feature>
<keyword evidence="4 6" id="KW-0479">Metal-binding</keyword>
<dbReference type="EMBL" id="LNJB01000018">
    <property type="protein sequence ID" value="KYC54083.1"/>
    <property type="molecule type" value="Genomic_DNA"/>
</dbReference>
<keyword evidence="3 6" id="KW-0533">Nickel</keyword>
<dbReference type="PATRIC" id="fig|1706433.3.peg.1279"/>
<feature type="binding site" evidence="6">
    <location>
        <position position="455"/>
    </location>
    <ligand>
        <name>Fe cation</name>
        <dbReference type="ChEBI" id="CHEBI:24875"/>
    </ligand>
</feature>
<evidence type="ECO:0000256" key="4">
    <source>
        <dbReference type="ARBA" id="ARBA00022723"/>
    </source>
</evidence>
<dbReference type="PANTHER" id="PTHR43600:SF2">
    <property type="entry name" value="F420-NON-REDUCING HYDROGENASE VHU SUBUNIT A"/>
    <property type="match status" value="1"/>
</dbReference>
<dbReference type="GO" id="GO:0016151">
    <property type="term" value="F:nickel cation binding"/>
    <property type="evidence" value="ECO:0007669"/>
    <property type="project" value="InterPro"/>
</dbReference>
<dbReference type="GO" id="GO:0008901">
    <property type="term" value="F:ferredoxin hydrogenase activity"/>
    <property type="evidence" value="ECO:0007669"/>
    <property type="project" value="InterPro"/>
</dbReference>
<protein>
    <submittedName>
        <fullName evidence="7">Hydrogenase MvhADGHdrABC F420-non-reducing hydrogenase subunit A</fullName>
    </submittedName>
</protein>
<keyword evidence="6" id="KW-0460">Magnesium</keyword>
<comment type="cofactor">
    <cofactor evidence="6">
        <name>Fe cation</name>
        <dbReference type="ChEBI" id="CHEBI:24875"/>
    </cofactor>
</comment>
<feature type="binding site" evidence="6">
    <location>
        <position position="42"/>
    </location>
    <ligand>
        <name>Mg(2+)</name>
        <dbReference type="ChEBI" id="CHEBI:18420"/>
    </ligand>
</feature>
<evidence type="ECO:0000256" key="3">
    <source>
        <dbReference type="ARBA" id="ARBA00022596"/>
    </source>
</evidence>